<dbReference type="InterPro" id="IPR039539">
    <property type="entry name" value="Ras_GTPase_bind_prot"/>
</dbReference>
<proteinExistence type="predicted"/>
<dbReference type="GO" id="GO:0003729">
    <property type="term" value="F:mRNA binding"/>
    <property type="evidence" value="ECO:0007669"/>
    <property type="project" value="TreeGrafter"/>
</dbReference>
<feature type="domain" description="NTF2" evidence="5">
    <location>
        <begin position="82"/>
        <end position="199"/>
    </location>
</feature>
<dbReference type="PANTHER" id="PTHR10693">
    <property type="entry name" value="RAS GTPASE-ACTIVATING PROTEIN-BINDING PROTEIN"/>
    <property type="match status" value="1"/>
</dbReference>
<protein>
    <submittedName>
        <fullName evidence="6">Uncharacterized protein</fullName>
    </submittedName>
</protein>
<dbReference type="Proteomes" id="UP000639772">
    <property type="component" value="Unassembled WGS sequence"/>
</dbReference>
<evidence type="ECO:0000259" key="5">
    <source>
        <dbReference type="PROSITE" id="PS50177"/>
    </source>
</evidence>
<evidence type="ECO:0000313" key="6">
    <source>
        <dbReference type="EMBL" id="KAG0487183.1"/>
    </source>
</evidence>
<dbReference type="EMBL" id="JADCNM010000004">
    <property type="protein sequence ID" value="KAG0487183.1"/>
    <property type="molecule type" value="Genomic_DNA"/>
</dbReference>
<evidence type="ECO:0000256" key="1">
    <source>
        <dbReference type="ARBA" id="ARBA00022884"/>
    </source>
</evidence>
<feature type="region of interest" description="Disordered" evidence="3">
    <location>
        <begin position="1"/>
        <end position="31"/>
    </location>
</feature>
<dbReference type="PROSITE" id="PS50177">
    <property type="entry name" value="NTF2_DOMAIN"/>
    <property type="match status" value="1"/>
</dbReference>
<dbReference type="InterPro" id="IPR012677">
    <property type="entry name" value="Nucleotide-bd_a/b_plait_sf"/>
</dbReference>
<dbReference type="SUPFAM" id="SSF54427">
    <property type="entry name" value="NTF2-like"/>
    <property type="match status" value="1"/>
</dbReference>
<dbReference type="PROSITE" id="PS50102">
    <property type="entry name" value="RRM"/>
    <property type="match status" value="1"/>
</dbReference>
<dbReference type="PANTHER" id="PTHR10693:SF75">
    <property type="entry name" value="NUCLEAR TRANSPORT FACTOR 2"/>
    <property type="match status" value="1"/>
</dbReference>
<dbReference type="FunFam" id="3.10.450.50:FF:000003">
    <property type="entry name" value="Nuclear transport factor 2 family protein"/>
    <property type="match status" value="1"/>
</dbReference>
<evidence type="ECO:0000256" key="3">
    <source>
        <dbReference type="SAM" id="MobiDB-lite"/>
    </source>
</evidence>
<evidence type="ECO:0000313" key="7">
    <source>
        <dbReference type="Proteomes" id="UP000639772"/>
    </source>
</evidence>
<dbReference type="CDD" id="cd00590">
    <property type="entry name" value="RRM_SF"/>
    <property type="match status" value="1"/>
</dbReference>
<organism evidence="6 7">
    <name type="scientific">Vanilla planifolia</name>
    <name type="common">Vanilla</name>
    <dbReference type="NCBI Taxonomy" id="51239"/>
    <lineage>
        <taxon>Eukaryota</taxon>
        <taxon>Viridiplantae</taxon>
        <taxon>Streptophyta</taxon>
        <taxon>Embryophyta</taxon>
        <taxon>Tracheophyta</taxon>
        <taxon>Spermatophyta</taxon>
        <taxon>Magnoliopsida</taxon>
        <taxon>Liliopsida</taxon>
        <taxon>Asparagales</taxon>
        <taxon>Orchidaceae</taxon>
        <taxon>Vanilloideae</taxon>
        <taxon>Vanilleae</taxon>
        <taxon>Vanilla</taxon>
    </lineage>
</organism>
<gene>
    <name evidence="6" type="ORF">HPP92_009278</name>
</gene>
<dbReference type="Gene3D" id="3.10.450.50">
    <property type="match status" value="1"/>
</dbReference>
<evidence type="ECO:0000256" key="2">
    <source>
        <dbReference type="PROSITE-ProRule" id="PRU00176"/>
    </source>
</evidence>
<dbReference type="InterPro" id="IPR018222">
    <property type="entry name" value="Nuclear_transport_factor_2_euk"/>
</dbReference>
<dbReference type="OrthoDB" id="339151at2759"/>
<dbReference type="InterPro" id="IPR035979">
    <property type="entry name" value="RBD_domain_sf"/>
</dbReference>
<reference evidence="6 7" key="1">
    <citation type="journal article" date="2020" name="Nat. Food">
        <title>A phased Vanilla planifolia genome enables genetic improvement of flavour and production.</title>
        <authorList>
            <person name="Hasing T."/>
            <person name="Tang H."/>
            <person name="Brym M."/>
            <person name="Khazi F."/>
            <person name="Huang T."/>
            <person name="Chambers A.H."/>
        </authorList>
    </citation>
    <scope>NUCLEOTIDE SEQUENCE [LARGE SCALE GENOMIC DNA]</scope>
    <source>
        <tissue evidence="6">Leaf</tissue>
    </source>
</reference>
<dbReference type="CDD" id="cd00780">
    <property type="entry name" value="NTF2"/>
    <property type="match status" value="1"/>
</dbReference>
<dbReference type="InterPro" id="IPR002075">
    <property type="entry name" value="NTF2_dom"/>
</dbReference>
<feature type="compositionally biased region" description="Polar residues" evidence="3">
    <location>
        <begin position="351"/>
        <end position="361"/>
    </location>
</feature>
<dbReference type="InterPro" id="IPR032710">
    <property type="entry name" value="NTF2-like_dom_sf"/>
</dbReference>
<dbReference type="Pfam" id="PF02136">
    <property type="entry name" value="NTF2"/>
    <property type="match status" value="1"/>
</dbReference>
<keyword evidence="1 2" id="KW-0694">RNA-binding</keyword>
<dbReference type="InterPro" id="IPR000504">
    <property type="entry name" value="RRM_dom"/>
</dbReference>
<dbReference type="Gene3D" id="3.30.70.330">
    <property type="match status" value="1"/>
</dbReference>
<dbReference type="AlphaFoldDB" id="A0A835RB86"/>
<accession>A0A835RB86</accession>
<sequence length="541" mass="59324">MGNDASNEFPKHFPTDQNTQKPSHFDAASVSSPSRLSCRRIPLRRRPIVEVRGSPRFRFLACRRVQESMASTGAAQPSPQVVGAAFVQQYYYVLHRSPDQVHKFYQDSSILSRPDSNGMMTTVTTIQAINEKLLSLDFSNYTAEIESADSQASYKEGVLVVVTGSLTGRDNVCRKFTQSFFLAPQERGGYVVLNDIFRFVDPGHLREMNQVLVNGTTAEVSTSLSTPELEPAVVSEPLVTNTVEHENVLPVVDHDNGNEVINAPENGVSEEEDAPASDQEFHSSQSDDQPTSDVTASMSQEDGHKKSYASIVSKPKSVVPKGASLKPAPSNHEKQLSPSPKPIPSFDIPVPTSNNVPESNSNNAVEGYSIYIRNLPLSTTPVQVEEEFKMFGPIKKGGVQVRNHKVERFCFGFVEFESLDSMQAAIKASPITLGGRQVYIEEKRTTTRVVNGVVTHGGNGAPRGRYQSGRGGYLNDNFRGRGSFGNNQGYVRTEFRGRGEYSGRGRGGYGRPSSSYQQRPFQNGNGKIFRPLSASQTAVSV</sequence>
<feature type="domain" description="RRM" evidence="4">
    <location>
        <begin position="368"/>
        <end position="445"/>
    </location>
</feature>
<dbReference type="Pfam" id="PF00076">
    <property type="entry name" value="RRM_1"/>
    <property type="match status" value="1"/>
</dbReference>
<dbReference type="GO" id="GO:0005829">
    <property type="term" value="C:cytosol"/>
    <property type="evidence" value="ECO:0007669"/>
    <property type="project" value="TreeGrafter"/>
</dbReference>
<feature type="region of interest" description="Disordered" evidence="3">
    <location>
        <begin position="249"/>
        <end position="361"/>
    </location>
</feature>
<dbReference type="SMART" id="SM00360">
    <property type="entry name" value="RRM"/>
    <property type="match status" value="1"/>
</dbReference>
<feature type="region of interest" description="Disordered" evidence="3">
    <location>
        <begin position="497"/>
        <end position="541"/>
    </location>
</feature>
<name>A0A835RB86_VANPL</name>
<evidence type="ECO:0000259" key="4">
    <source>
        <dbReference type="PROSITE" id="PS50102"/>
    </source>
</evidence>
<dbReference type="SUPFAM" id="SSF54928">
    <property type="entry name" value="RNA-binding domain, RBD"/>
    <property type="match status" value="1"/>
</dbReference>
<comment type="caution">
    <text evidence="6">The sequence shown here is derived from an EMBL/GenBank/DDBJ whole genome shotgun (WGS) entry which is preliminary data.</text>
</comment>
<dbReference type="GO" id="GO:1990904">
    <property type="term" value="C:ribonucleoprotein complex"/>
    <property type="evidence" value="ECO:0007669"/>
    <property type="project" value="TreeGrafter"/>
</dbReference>
<feature type="compositionally biased region" description="Polar residues" evidence="3">
    <location>
        <begin position="282"/>
        <end position="300"/>
    </location>
</feature>